<evidence type="ECO:0000313" key="1">
    <source>
        <dbReference type="EMBL" id="MBO0935569.1"/>
    </source>
</evidence>
<organism evidence="1 2">
    <name type="scientific">Fibrella rubiginis</name>
    <dbReference type="NCBI Taxonomy" id="2817060"/>
    <lineage>
        <taxon>Bacteria</taxon>
        <taxon>Pseudomonadati</taxon>
        <taxon>Bacteroidota</taxon>
        <taxon>Cytophagia</taxon>
        <taxon>Cytophagales</taxon>
        <taxon>Spirosomataceae</taxon>
        <taxon>Fibrella</taxon>
    </lineage>
</organism>
<evidence type="ECO:0000313" key="2">
    <source>
        <dbReference type="Proteomes" id="UP000664034"/>
    </source>
</evidence>
<dbReference type="AlphaFoldDB" id="A0A939GB08"/>
<dbReference type="EMBL" id="JAFMYV010000001">
    <property type="protein sequence ID" value="MBO0935569.1"/>
    <property type="molecule type" value="Genomic_DNA"/>
</dbReference>
<reference evidence="1" key="1">
    <citation type="submission" date="2021-03" db="EMBL/GenBank/DDBJ databases">
        <title>Fibrella sp. HMF5335 genome sequencing and assembly.</title>
        <authorList>
            <person name="Kang H."/>
            <person name="Kim H."/>
            <person name="Bae S."/>
            <person name="Joh K."/>
        </authorList>
    </citation>
    <scope>NUCLEOTIDE SEQUENCE</scope>
    <source>
        <strain evidence="1">HMF5335</strain>
    </source>
</reference>
<name>A0A939GB08_9BACT</name>
<proteinExistence type="predicted"/>
<accession>A0A939GB08</accession>
<comment type="caution">
    <text evidence="1">The sequence shown here is derived from an EMBL/GenBank/DDBJ whole genome shotgun (WGS) entry which is preliminary data.</text>
</comment>
<dbReference type="RefSeq" id="WP_207363113.1">
    <property type="nucleotide sequence ID" value="NZ_JAFMYV010000001.1"/>
</dbReference>
<gene>
    <name evidence="1" type="ORF">J2I47_03310</name>
</gene>
<protein>
    <submittedName>
        <fullName evidence="1">Uncharacterized protein</fullName>
    </submittedName>
</protein>
<dbReference type="Proteomes" id="UP000664034">
    <property type="component" value="Unassembled WGS sequence"/>
</dbReference>
<keyword evidence="2" id="KW-1185">Reference proteome</keyword>
<sequence>MRITDKITYQPVKREKPLAVSLVNLAFTNKQTERYTTQVLPFIDQDEIAIQYSLSPAQPAAATYLVRYQLTVN</sequence>